<gene>
    <name evidence="1" type="ORF">RD149_15725</name>
</gene>
<accession>A0ABU2GUS1</accession>
<dbReference type="RefSeq" id="WP_310951215.1">
    <property type="nucleotide sequence ID" value="NZ_JAVLUS010000012.1"/>
</dbReference>
<protein>
    <submittedName>
        <fullName evidence="1">MspA family porin</fullName>
    </submittedName>
</protein>
<reference evidence="1 2" key="1">
    <citation type="submission" date="2023-08" db="EMBL/GenBank/DDBJ databases">
        <title>Bioegradation of LLDPE and BLDPE plastic by marine bacteria from coast plastic debris.</title>
        <authorList>
            <person name="Rong Z."/>
        </authorList>
    </citation>
    <scope>NUCLEOTIDE SEQUENCE [LARGE SCALE GENOMIC DNA]</scope>
    <source>
        <strain evidence="1 2">Z-2</strain>
    </source>
</reference>
<evidence type="ECO:0000313" key="2">
    <source>
        <dbReference type="Proteomes" id="UP001265083"/>
    </source>
</evidence>
<sequence length="201" mass="20397">MTDSSGRTSTTRTALATIGVTVAAASALGISPPASARADTTVSLPGGQRTENGYTIKRSSERAVISPALNANGTGRTAWVSGTVSATAPKGVAAELEVGYLVGCQVDISGIEGSLGGKLTLDSSALSAGLSIPLKAGEVKYSRVTDIDLVNGRGGIRYASQGLEITGCGGYAQARSVTKVETDEGAHRYVGWLYGRPFSLG</sequence>
<dbReference type="InterPro" id="IPR006311">
    <property type="entry name" value="TAT_signal"/>
</dbReference>
<dbReference type="Pfam" id="PF09203">
    <property type="entry name" value="MspA"/>
    <property type="match status" value="1"/>
</dbReference>
<dbReference type="PROSITE" id="PS51318">
    <property type="entry name" value="TAT"/>
    <property type="match status" value="1"/>
</dbReference>
<dbReference type="Gene3D" id="2.60.40.1650">
    <property type="entry name" value="Porin MspA (Ig-like beta-sandwich domain)"/>
    <property type="match status" value="1"/>
</dbReference>
<dbReference type="InterPro" id="IPR015286">
    <property type="entry name" value="Porin_fam_mycobact-type"/>
</dbReference>
<keyword evidence="2" id="KW-1185">Reference proteome</keyword>
<evidence type="ECO:0000313" key="1">
    <source>
        <dbReference type="EMBL" id="MDS1115213.1"/>
    </source>
</evidence>
<dbReference type="Proteomes" id="UP001265083">
    <property type="component" value="Unassembled WGS sequence"/>
</dbReference>
<proteinExistence type="predicted"/>
<comment type="caution">
    <text evidence="1">The sequence shown here is derived from an EMBL/GenBank/DDBJ whole genome shotgun (WGS) entry which is preliminary data.</text>
</comment>
<dbReference type="EMBL" id="JAVLUS010000012">
    <property type="protein sequence ID" value="MDS1115213.1"/>
    <property type="molecule type" value="Genomic_DNA"/>
</dbReference>
<name>A0ABU2GUS1_9ACTN</name>
<organism evidence="1 2">
    <name type="scientific">Gordonia westfalica</name>
    <dbReference type="NCBI Taxonomy" id="158898"/>
    <lineage>
        <taxon>Bacteria</taxon>
        <taxon>Bacillati</taxon>
        <taxon>Actinomycetota</taxon>
        <taxon>Actinomycetes</taxon>
        <taxon>Mycobacteriales</taxon>
        <taxon>Gordoniaceae</taxon>
        <taxon>Gordonia</taxon>
    </lineage>
</organism>